<feature type="domain" description="DUF551" evidence="2">
    <location>
        <begin position="63"/>
        <end position="120"/>
    </location>
</feature>
<dbReference type="Proteomes" id="UP000005017">
    <property type="component" value="Unassembled WGS sequence"/>
</dbReference>
<proteinExistence type="predicted"/>
<dbReference type="Pfam" id="PF04448">
    <property type="entry name" value="DUF551"/>
    <property type="match status" value="1"/>
</dbReference>
<evidence type="ECO:0000256" key="1">
    <source>
        <dbReference type="SAM" id="Coils"/>
    </source>
</evidence>
<protein>
    <recommendedName>
        <fullName evidence="2">DUF551 domain-containing protein</fullName>
    </recommendedName>
</protein>
<organism evidence="3 4">
    <name type="scientific">Bulleidia extructa W1219</name>
    <dbReference type="NCBI Taxonomy" id="679192"/>
    <lineage>
        <taxon>Bacteria</taxon>
        <taxon>Bacillati</taxon>
        <taxon>Bacillota</taxon>
        <taxon>Erysipelotrichia</taxon>
        <taxon>Erysipelotrichales</taxon>
        <taxon>Erysipelotrichaceae</taxon>
        <taxon>Bulleidia</taxon>
    </lineage>
</organism>
<feature type="coiled-coil region" evidence="1">
    <location>
        <begin position="28"/>
        <end position="55"/>
    </location>
</feature>
<accession>D2MPJ6</accession>
<dbReference type="EMBL" id="ADFR01000009">
    <property type="protein sequence ID" value="EFC05608.1"/>
    <property type="molecule type" value="Genomic_DNA"/>
</dbReference>
<evidence type="ECO:0000313" key="4">
    <source>
        <dbReference type="Proteomes" id="UP000005017"/>
    </source>
</evidence>
<name>D2MPJ6_9FIRM</name>
<dbReference type="STRING" id="679192.HMPREF9013_1312"/>
<gene>
    <name evidence="3" type="ORF">HMPREF9013_1312</name>
</gene>
<keyword evidence="4" id="KW-1185">Reference proteome</keyword>
<evidence type="ECO:0000259" key="2">
    <source>
        <dbReference type="Pfam" id="PF04448"/>
    </source>
</evidence>
<dbReference type="InterPro" id="IPR007539">
    <property type="entry name" value="DUF551"/>
</dbReference>
<evidence type="ECO:0000313" key="3">
    <source>
        <dbReference type="EMBL" id="EFC05608.1"/>
    </source>
</evidence>
<dbReference type="OrthoDB" id="1654860at2"/>
<comment type="caution">
    <text evidence="3">The sequence shown here is derived from an EMBL/GenBank/DDBJ whole genome shotgun (WGS) entry which is preliminary data.</text>
</comment>
<reference evidence="4" key="1">
    <citation type="submission" date="2009-12" db="EMBL/GenBank/DDBJ databases">
        <title>Sequence of Clostridiales genomosp. BVAB3 str. UPII9-5.</title>
        <authorList>
            <person name="Madupu R."/>
            <person name="Durkin A.S."/>
            <person name="Torralba M."/>
            <person name="Methe B."/>
            <person name="Sutton G.G."/>
            <person name="Strausberg R.L."/>
            <person name="Nelson K.E."/>
        </authorList>
    </citation>
    <scope>NUCLEOTIDE SEQUENCE [LARGE SCALE GENOMIC DNA]</scope>
    <source>
        <strain evidence="4">W1219</strain>
    </source>
</reference>
<dbReference type="RefSeq" id="WP_006627309.1">
    <property type="nucleotide sequence ID" value="NZ_ADFR01000009.1"/>
</dbReference>
<dbReference type="AlphaFoldDB" id="D2MPJ6"/>
<sequence length="128" mass="14520">MSKYQEALDYLVGELKGCDEAISDPEYRQELTAKREAAEKELQKLIDEVGHKEIMSGRTLVGCWIPVNEKLPANEDKVLICTITKTGNKNILVGYYSPDLRRWVCGMNSNVITWQPLPEPYAEISTND</sequence>
<keyword evidence="1" id="KW-0175">Coiled coil</keyword>